<keyword evidence="1" id="KW-0378">Hydrolase</keyword>
<evidence type="ECO:0000313" key="4">
    <source>
        <dbReference type="Proteomes" id="UP000078263"/>
    </source>
</evidence>
<feature type="domain" description="Peptidase S9 prolyl oligopeptidase catalytic" evidence="2">
    <location>
        <begin position="426"/>
        <end position="633"/>
    </location>
</feature>
<dbReference type="SUPFAM" id="SSF82171">
    <property type="entry name" value="DPP6 N-terminal domain-like"/>
    <property type="match status" value="1"/>
</dbReference>
<protein>
    <recommendedName>
        <fullName evidence="2">Peptidase S9 prolyl oligopeptidase catalytic domain-containing protein</fullName>
    </recommendedName>
</protein>
<sequence>MVAALPLASGSVVAQNTAPAAEAPPAPIAAGNFAKRLAFWDTRLSPDAKKFSYMRDGGGATHLIVLDTATGKVARAFAASPNDDFQWYRWVSKDKLLLSAATSAKFFGEDVRFTRLVLLDVATGAMTRLFPKSAVVDGDDVIHVAKDGSHVLVSIQPSITEYPAVMRHELAPDGKITTIERPREVPYDWMADDSGVVRLGIAYVGDKEKVYYRAAGSKELKPMPKAADGEPGWEAIHIPGDSDIGYVLSDGEKGRVALRRFDFAKRQMLDTVFEHPDWDIESVSFRDGKPYAAYYTAERDEVHWFDEAAAAQYKALRKALGNGDIWITSRAEQDKMMLVYAGDEADPGVLYMFDPAARYMRELSQYRPELDFQALARPKPIRYTARDGMAITGYLTLPRGRAPRNLPLIVMPHGGPYGIRDKLEYNDEVQLLANRGYAVLQPNYRGSGGYGEALFEAGVGEIGRKMQDDIDDAMDWAVKEGIADPARVCVVGGSYGGYAALWSVLRNPERYRCAASWAGVTDWGKLLTYDRRYLSPKVNKWWSARVRGKGKTQELGEVSPYRAAGQLSRPVLLAHGTKDQRVPLSQYTIFERAARGAPVPPQTLVIEGEGHSFSKPESAQAWYEALDAFLARHNPPDPLPAAPAATP</sequence>
<organism evidence="3 4">
    <name type="scientific">Erythrobacter neustonensis</name>
    <dbReference type="NCBI Taxonomy" id="1112"/>
    <lineage>
        <taxon>Bacteria</taxon>
        <taxon>Pseudomonadati</taxon>
        <taxon>Pseudomonadota</taxon>
        <taxon>Alphaproteobacteria</taxon>
        <taxon>Sphingomonadales</taxon>
        <taxon>Erythrobacteraceae</taxon>
        <taxon>Erythrobacter/Porphyrobacter group</taxon>
        <taxon>Erythrobacter</taxon>
    </lineage>
</organism>
<dbReference type="STRING" id="1112.A9D12_13935"/>
<dbReference type="InterPro" id="IPR029058">
    <property type="entry name" value="AB_hydrolase_fold"/>
</dbReference>
<dbReference type="AlphaFoldDB" id="A0A192D6Z4"/>
<name>A0A192D6Z4_9SPHN</name>
<dbReference type="GO" id="GO:0006508">
    <property type="term" value="P:proteolysis"/>
    <property type="evidence" value="ECO:0007669"/>
    <property type="project" value="InterPro"/>
</dbReference>
<gene>
    <name evidence="3" type="ORF">A9D12_13935</name>
</gene>
<dbReference type="Proteomes" id="UP000078263">
    <property type="component" value="Chromosome"/>
</dbReference>
<evidence type="ECO:0000313" key="3">
    <source>
        <dbReference type="EMBL" id="ANK13875.1"/>
    </source>
</evidence>
<dbReference type="GO" id="GO:0004252">
    <property type="term" value="F:serine-type endopeptidase activity"/>
    <property type="evidence" value="ECO:0007669"/>
    <property type="project" value="TreeGrafter"/>
</dbReference>
<reference evidence="3 4" key="1">
    <citation type="submission" date="2016-05" db="EMBL/GenBank/DDBJ databases">
        <title>Compelete Genome Sequence of Bacteriochlorophyll-Synthesizing Bacterium Porphyrobacter neustonensis DSM 9434.</title>
        <authorList>
            <person name="Shi X.-L."/>
            <person name="Wu Y.-H."/>
            <person name="Cheng H."/>
            <person name="Xu L."/>
            <person name="Zhang X.-Q."/>
            <person name="Wang C.-S."/>
            <person name="Xu X.-W."/>
        </authorList>
    </citation>
    <scope>NUCLEOTIDE SEQUENCE [LARGE SCALE GENOMIC DNA]</scope>
    <source>
        <strain evidence="3 4">DSM 9434</strain>
    </source>
</reference>
<dbReference type="InterPro" id="IPR001375">
    <property type="entry name" value="Peptidase_S9_cat"/>
</dbReference>
<evidence type="ECO:0000259" key="2">
    <source>
        <dbReference type="Pfam" id="PF00326"/>
    </source>
</evidence>
<dbReference type="KEGG" id="pns:A9D12_13935"/>
<accession>A0A192D6Z4</accession>
<proteinExistence type="predicted"/>
<dbReference type="Pfam" id="PF00326">
    <property type="entry name" value="Peptidase_S9"/>
    <property type="match status" value="1"/>
</dbReference>
<dbReference type="SUPFAM" id="SSF53474">
    <property type="entry name" value="alpha/beta-Hydrolases"/>
    <property type="match status" value="1"/>
</dbReference>
<dbReference type="EMBL" id="CP016033">
    <property type="protein sequence ID" value="ANK13875.1"/>
    <property type="molecule type" value="Genomic_DNA"/>
</dbReference>
<dbReference type="PANTHER" id="PTHR42776">
    <property type="entry name" value="SERINE PEPTIDASE S9 FAMILY MEMBER"/>
    <property type="match status" value="1"/>
</dbReference>
<dbReference type="Gene3D" id="3.40.50.1820">
    <property type="entry name" value="alpha/beta hydrolase"/>
    <property type="match status" value="1"/>
</dbReference>
<dbReference type="PANTHER" id="PTHR42776:SF27">
    <property type="entry name" value="DIPEPTIDYL PEPTIDASE FAMILY MEMBER 6"/>
    <property type="match status" value="1"/>
</dbReference>
<keyword evidence="4" id="KW-1185">Reference proteome</keyword>
<evidence type="ECO:0000256" key="1">
    <source>
        <dbReference type="ARBA" id="ARBA00022801"/>
    </source>
</evidence>